<dbReference type="Proteomes" id="UP000790377">
    <property type="component" value="Unassembled WGS sequence"/>
</dbReference>
<keyword evidence="2" id="KW-1185">Reference proteome</keyword>
<sequence>MSPINYRANDSFFSENHNHGIDPNALSNSATESSSSAPAAPNSGHASPISARLTSPALRQVDLPTPQVAAPFNSSTWAARNPGRPVIPTRDPPLRLSDAQKASRKIAADQKASHAKELQDAVAKLVADHEENIKNLARVHSVPEKKIKDLIGSHTHYHGKRKPQVMNALVHVKAKEMNQGQYTLMDIREMVKNDTWTFTEEQKNEAVKDLLEHRETKRSGVRANNTAAARDALATVTRITNELEVLYERTGLCSSLFVTRSHINDTFHTSWFATNNDALDFWEDVMHLRTDDISRHYEQWAYISQRDSLANMRKEVTKLISSGLNYAAGKDIKMNYLNYEKGIVESYSVQLVGWPNDVPFTNPSNIGTIGEMRKLREDLKSGTCHWKKLTQRELNAFRTELKTRRAAGENIGVARQKRSDAGISRGSKRKACQRHSG</sequence>
<evidence type="ECO:0000313" key="1">
    <source>
        <dbReference type="EMBL" id="KAH7903694.1"/>
    </source>
</evidence>
<protein>
    <submittedName>
        <fullName evidence="1">Uncharacterized protein</fullName>
    </submittedName>
</protein>
<evidence type="ECO:0000313" key="2">
    <source>
        <dbReference type="Proteomes" id="UP000790377"/>
    </source>
</evidence>
<gene>
    <name evidence="1" type="ORF">BJ138DRAFT_1020229</name>
</gene>
<name>A0ACB7ZSN4_9AGAM</name>
<comment type="caution">
    <text evidence="1">The sequence shown here is derived from an EMBL/GenBank/DDBJ whole genome shotgun (WGS) entry which is preliminary data.</text>
</comment>
<accession>A0ACB7ZSN4</accession>
<proteinExistence type="predicted"/>
<reference evidence="1" key="1">
    <citation type="journal article" date="2021" name="New Phytol.">
        <title>Evolutionary innovations through gain and loss of genes in the ectomycorrhizal Boletales.</title>
        <authorList>
            <person name="Wu G."/>
            <person name="Miyauchi S."/>
            <person name="Morin E."/>
            <person name="Kuo A."/>
            <person name="Drula E."/>
            <person name="Varga T."/>
            <person name="Kohler A."/>
            <person name="Feng B."/>
            <person name="Cao Y."/>
            <person name="Lipzen A."/>
            <person name="Daum C."/>
            <person name="Hundley H."/>
            <person name="Pangilinan J."/>
            <person name="Johnson J."/>
            <person name="Barry K."/>
            <person name="LaButti K."/>
            <person name="Ng V."/>
            <person name="Ahrendt S."/>
            <person name="Min B."/>
            <person name="Choi I.G."/>
            <person name="Park H."/>
            <person name="Plett J.M."/>
            <person name="Magnuson J."/>
            <person name="Spatafora J.W."/>
            <person name="Nagy L.G."/>
            <person name="Henrissat B."/>
            <person name="Grigoriev I.V."/>
            <person name="Yang Z.L."/>
            <person name="Xu J."/>
            <person name="Martin F.M."/>
        </authorList>
    </citation>
    <scope>NUCLEOTIDE SEQUENCE</scope>
    <source>
        <strain evidence="1">ATCC 28755</strain>
    </source>
</reference>
<dbReference type="EMBL" id="MU268808">
    <property type="protein sequence ID" value="KAH7903694.1"/>
    <property type="molecule type" value="Genomic_DNA"/>
</dbReference>
<organism evidence="1 2">
    <name type="scientific">Hygrophoropsis aurantiaca</name>
    <dbReference type="NCBI Taxonomy" id="72124"/>
    <lineage>
        <taxon>Eukaryota</taxon>
        <taxon>Fungi</taxon>
        <taxon>Dikarya</taxon>
        <taxon>Basidiomycota</taxon>
        <taxon>Agaricomycotina</taxon>
        <taxon>Agaricomycetes</taxon>
        <taxon>Agaricomycetidae</taxon>
        <taxon>Boletales</taxon>
        <taxon>Coniophorineae</taxon>
        <taxon>Hygrophoropsidaceae</taxon>
        <taxon>Hygrophoropsis</taxon>
    </lineage>
</organism>